<keyword evidence="8" id="KW-1278">Translocase</keyword>
<feature type="domain" description="ABC transporter" evidence="16">
    <location>
        <begin position="1880"/>
        <end position="2112"/>
    </location>
</feature>
<dbReference type="PANTHER" id="PTHR19229">
    <property type="entry name" value="ATP-BINDING CASSETTE TRANSPORTER SUBFAMILY A ABCA"/>
    <property type="match status" value="1"/>
</dbReference>
<evidence type="ECO:0000256" key="13">
    <source>
        <dbReference type="ARBA" id="ARBA00034036"/>
    </source>
</evidence>
<feature type="transmembrane region" description="Helical" evidence="15">
    <location>
        <begin position="654"/>
        <end position="674"/>
    </location>
</feature>
<dbReference type="EC" id="7.6.2.1" evidence="3"/>
<dbReference type="HOGENOM" id="CLU_000604_19_0_1"/>
<dbReference type="Pfam" id="PF12698">
    <property type="entry name" value="ABC2_membrane_3"/>
    <property type="match status" value="2"/>
</dbReference>
<keyword evidence="12" id="KW-0325">Glycoprotein</keyword>
<evidence type="ECO:0000259" key="16">
    <source>
        <dbReference type="PROSITE" id="PS50893"/>
    </source>
</evidence>
<dbReference type="GO" id="GO:0045494">
    <property type="term" value="P:photoreceptor cell maintenance"/>
    <property type="evidence" value="ECO:0007669"/>
    <property type="project" value="Ensembl"/>
</dbReference>
<feature type="transmembrane region" description="Helical" evidence="15">
    <location>
        <begin position="760"/>
        <end position="782"/>
    </location>
</feature>
<dbReference type="GO" id="GO:0005783">
    <property type="term" value="C:endoplasmic reticulum"/>
    <property type="evidence" value="ECO:0007669"/>
    <property type="project" value="Ensembl"/>
</dbReference>
<evidence type="ECO:0000256" key="10">
    <source>
        <dbReference type="ARBA" id="ARBA00023136"/>
    </source>
</evidence>
<dbReference type="GO" id="GO:0140347">
    <property type="term" value="F:N-retinylidene-phosphatidylethanolamine flippase activity"/>
    <property type="evidence" value="ECO:0007669"/>
    <property type="project" value="Ensembl"/>
</dbReference>
<keyword evidence="4" id="KW-0597">Phosphoprotein</keyword>
<dbReference type="GO" id="GO:0140359">
    <property type="term" value="F:ABC-type transporter activity"/>
    <property type="evidence" value="ECO:0007669"/>
    <property type="project" value="InterPro"/>
</dbReference>
<feature type="transmembrane region" description="Helical" evidence="15">
    <location>
        <begin position="1687"/>
        <end position="1704"/>
    </location>
</feature>
<comment type="catalytic activity">
    <reaction evidence="13">
        <text>ATP + H2O + phospholipidSide 1 = ADP + phosphate + phospholipidSide 2.</text>
        <dbReference type="EC" id="7.6.2.1"/>
    </reaction>
</comment>
<reference evidence="17" key="3">
    <citation type="submission" date="2025-09" db="UniProtKB">
        <authorList>
            <consortium name="Ensembl"/>
        </authorList>
    </citation>
    <scope>IDENTIFICATION</scope>
</reference>
<dbReference type="InterPro" id="IPR027417">
    <property type="entry name" value="P-loop_NTPase"/>
</dbReference>
<feature type="compositionally biased region" description="Pro residues" evidence="14">
    <location>
        <begin position="1286"/>
        <end position="1295"/>
    </location>
</feature>
<feature type="transmembrane region" description="Helical" evidence="15">
    <location>
        <begin position="694"/>
        <end position="719"/>
    </location>
</feature>
<feature type="transmembrane region" description="Helical" evidence="15">
    <location>
        <begin position="1816"/>
        <end position="1838"/>
    </location>
</feature>
<dbReference type="InterPro" id="IPR013525">
    <property type="entry name" value="ABC2_TM"/>
</dbReference>
<dbReference type="OMA" id="FMWNVIA"/>
<reference evidence="17 18" key="1">
    <citation type="submission" date="2012-10" db="EMBL/GenBank/DDBJ databases">
        <authorList>
            <consortium name="Gibbon Genome Sequencing Consortium"/>
        </authorList>
    </citation>
    <scope>NUCLEOTIDE SEQUENCE [LARGE SCALE GENOMIC DNA]</scope>
</reference>
<feature type="transmembrane region" description="Helical" evidence="15">
    <location>
        <begin position="1716"/>
        <end position="1734"/>
    </location>
</feature>
<keyword evidence="10 15" id="KW-0472">Membrane</keyword>
<evidence type="ECO:0000256" key="9">
    <source>
        <dbReference type="ARBA" id="ARBA00022989"/>
    </source>
</evidence>
<feature type="region of interest" description="Disordered" evidence="14">
    <location>
        <begin position="1260"/>
        <end position="1296"/>
    </location>
</feature>
<evidence type="ECO:0000256" key="14">
    <source>
        <dbReference type="SAM" id="MobiDB-lite"/>
    </source>
</evidence>
<dbReference type="EMBL" id="ADFV01189824">
    <property type="status" value="NOT_ANNOTATED_CDS"/>
    <property type="molecule type" value="Genomic_DNA"/>
</dbReference>
<dbReference type="GO" id="GO:0006649">
    <property type="term" value="P:phospholipid transfer to membrane"/>
    <property type="evidence" value="ECO:0007669"/>
    <property type="project" value="Ensembl"/>
</dbReference>
<protein>
    <recommendedName>
        <fullName evidence="3">P-type phospholipid transporter</fullName>
        <ecNumber evidence="3">7.6.2.1</ecNumber>
    </recommendedName>
</protein>
<dbReference type="FunFam" id="3.40.50.300:FF:000264">
    <property type="entry name" value="ATP-binding cassette, sub-family A (ABC1), member 1"/>
    <property type="match status" value="1"/>
</dbReference>
<feature type="domain" description="ABC transporter" evidence="16">
    <location>
        <begin position="884"/>
        <end position="1115"/>
    </location>
</feature>
<evidence type="ECO:0000256" key="11">
    <source>
        <dbReference type="ARBA" id="ARBA00023157"/>
    </source>
</evidence>
<dbReference type="PROSITE" id="PS00211">
    <property type="entry name" value="ABC_TRANSPORTER_1"/>
    <property type="match status" value="1"/>
</dbReference>
<feature type="region of interest" description="Disordered" evidence="14">
    <location>
        <begin position="846"/>
        <end position="865"/>
    </location>
</feature>
<evidence type="ECO:0000256" key="5">
    <source>
        <dbReference type="ARBA" id="ARBA00022692"/>
    </source>
</evidence>
<dbReference type="Ensembl" id="ENSNLET00000013947.2">
    <property type="protein sequence ID" value="ENSNLEP00000013293.2"/>
    <property type="gene ID" value="ENSNLEG00000010897.3"/>
</dbReference>
<proteinExistence type="inferred from homology"/>
<dbReference type="GO" id="GO:0005503">
    <property type="term" value="F:all-trans retinal binding"/>
    <property type="evidence" value="ECO:0007669"/>
    <property type="project" value="Ensembl"/>
</dbReference>
<dbReference type="GO" id="GO:0090555">
    <property type="term" value="F:phosphatidylethanolamine flippase activity"/>
    <property type="evidence" value="ECO:0007669"/>
    <property type="project" value="Ensembl"/>
</dbReference>
<dbReference type="GeneTree" id="ENSGT00940000155624"/>
<dbReference type="GO" id="GO:0005502">
    <property type="term" value="F:11-cis retinal binding"/>
    <property type="evidence" value="ECO:0007669"/>
    <property type="project" value="Ensembl"/>
</dbReference>
<dbReference type="eggNOG" id="KOG0059">
    <property type="taxonomic scope" value="Eukaryota"/>
</dbReference>
<dbReference type="STRING" id="61853.ENSNLEP00000013293"/>
<dbReference type="GO" id="GO:0007601">
    <property type="term" value="P:visual perception"/>
    <property type="evidence" value="ECO:0007669"/>
    <property type="project" value="Ensembl"/>
</dbReference>
<dbReference type="InParanoid" id="G1RJ86"/>
<evidence type="ECO:0000256" key="3">
    <source>
        <dbReference type="ARBA" id="ARBA00012189"/>
    </source>
</evidence>
<evidence type="ECO:0000256" key="1">
    <source>
        <dbReference type="ARBA" id="ARBA00004141"/>
    </source>
</evidence>
<gene>
    <name evidence="17" type="primary">ABCA4</name>
</gene>
<feature type="transmembrane region" description="Helical" evidence="15">
    <location>
        <begin position="731"/>
        <end position="754"/>
    </location>
</feature>
<evidence type="ECO:0000256" key="8">
    <source>
        <dbReference type="ARBA" id="ARBA00022967"/>
    </source>
</evidence>
<keyword evidence="9 15" id="KW-1133">Transmembrane helix</keyword>
<dbReference type="Gene3D" id="3.40.50.300">
    <property type="entry name" value="P-loop containing nucleotide triphosphate hydrolases"/>
    <property type="match status" value="2"/>
</dbReference>
<keyword evidence="7" id="KW-0067">ATP-binding</keyword>
<dbReference type="GO" id="GO:0016887">
    <property type="term" value="F:ATP hydrolysis activity"/>
    <property type="evidence" value="ECO:0007669"/>
    <property type="project" value="Ensembl"/>
</dbReference>
<dbReference type="GO" id="GO:0042574">
    <property type="term" value="P:retinal metabolic process"/>
    <property type="evidence" value="ECO:0007669"/>
    <property type="project" value="Ensembl"/>
</dbReference>
<feature type="transmembrane region" description="Helical" evidence="15">
    <location>
        <begin position="1635"/>
        <end position="1657"/>
    </location>
</feature>
<evidence type="ECO:0000256" key="12">
    <source>
        <dbReference type="ARBA" id="ARBA00023180"/>
    </source>
</evidence>
<evidence type="ECO:0000256" key="2">
    <source>
        <dbReference type="ARBA" id="ARBA00008869"/>
    </source>
</evidence>
<evidence type="ECO:0000256" key="6">
    <source>
        <dbReference type="ARBA" id="ARBA00022741"/>
    </source>
</evidence>
<comment type="similarity">
    <text evidence="2">Belongs to the ABC transporter superfamily. ABCA family.</text>
</comment>
<reference evidence="17" key="2">
    <citation type="submission" date="2025-08" db="UniProtKB">
        <authorList>
            <consortium name="Ensembl"/>
        </authorList>
    </citation>
    <scope>IDENTIFICATION</scope>
</reference>
<dbReference type="Proteomes" id="UP000001073">
    <property type="component" value="Chromosome 12"/>
</dbReference>
<dbReference type="InterPro" id="IPR003593">
    <property type="entry name" value="AAA+_ATPase"/>
</dbReference>
<dbReference type="SUPFAM" id="SSF52540">
    <property type="entry name" value="P-loop containing nucleoside triphosphate hydrolases"/>
    <property type="match status" value="2"/>
</dbReference>
<dbReference type="SMART" id="SM00382">
    <property type="entry name" value="AAA"/>
    <property type="match status" value="2"/>
</dbReference>
<dbReference type="PROSITE" id="PS50893">
    <property type="entry name" value="ABC_TRANSPORTER_2"/>
    <property type="match status" value="2"/>
</dbReference>
<sequence length="2224" mass="250585">MGFVRQIQLLLWKNWTLRKRQKIRFVVELVWPLSLFLVLIWLRNANPLYSQHECHFPNKAMPSAGMLPWLQGIFCNVNNPCFQSPTPGESPGIVSNYNNSILARVYRDFQELLMNAPESQHLGRIWTELRILSQFMDTLRTHPERIAGRGIRIRDILKDEETLTLFLIKNIGLSDSVVYLLINSQVRPEQFAHGVPDLALKDIACSEALLERFIIFSQRRGAQTVRYALCSLSQGTLQWIEDTLYANVDFFKLFHVLPTLLDSRSQGINLRSWGGILSDMSPRIQEFIRRPSMQDLLWVTRPLMQNGGPETFTKLMGILSDLLCGYPEGGGSRVLSFNWYEDNNYKAFLGIDSTRKDPIYSYDRRTTSFCNALIQSLESNPLTKIAWRAAKPLLMGKILYTPDSPAARRILKNANSTFEELERVRKLVKAWEEVGPQIWYFFDNSTQMNMIRDTLGNPTVKDFLNRQLGEEGITAEAILNFLYKGPRESQTDDMANFDWRDIFNITDRTLRLVNQYLECLVLDKFESYNDETQLTQRALSLLEENRFWAGVVFPDMYPWTSSLPPHVKYKIRMDIDVVEKTNKIKDRYWDSGPRADPVEDFRYIWGGFAYLQDMVEQGITRSQVQAEAPVGIYLQQMPYPCFVDDSFMIILNRCFPIFMVLAWIYSVSMTVKSIVLEKELRLKETLKNQGVSNAVIWCTWFLDSFSIMSMSIFLLTIFIMHGRILHYSDPFILFLFLLAFSTATIMLCFLLSTFFSKASLAAACSGVIYFTLYLPHILCFAWQDRMTAELKKAVVRPLGWPMSYNTFPRKGKHPPLYGDYGTPLPWYFLLQESYWLGGEGCSTREERALEKTEPLTEETEDPEHPEGIHDSFFEREHPGWVPGVCVKNLVKIFEPYGRPAVDRLNITFYENQITAFLGHNGAGKTTTLSILTGLLPPTSGTVLVGGRDIETSLDAVRQSLGMCPQHNILFHHLTVAEHMLFYAQLKGKSREEAQLEMEAMLEDTGLHHKRNEEAQDLSGGMQRKLSVAIAFVGDAKVVILDEPTSGVDPYSRRSIWDLLLKYRSGRTIIMSTHHMDEADLLGDRIAIIAQGRLYCSGTPLFLKNCFGTGLYLTLVRKMKNIQSQRKDSEGTCSCSSKGFSTTCPAHVNDLTPEQVLDGDVNELMDVVLHHIPEAKLVECIGQELIFLLPNKNFKHRAYASLFRELEEMLADLGLSSFGISDTPLEEIFLKVTEDSDSGPLFAGGAQQKRENVNPRHLCLGPREKAGQTPQDSNVCSPGAPAAHPEGQPPPEPECPGPQLNTGTQLVLQHVQALLVKRFQHTIRSHKDFLAQIVLPATFVFLALMLSIVIPPFGEYPALTLHPWIYGQQYTFFSMDEPGSEQLTVLADVLLNKPGFGNRCLKEGWLPEYPCGNSTPWKTPSVSPNITQLFQKQKWTQANPSPSCRCSTREKLTMLPECPEGAGGLPPPQRTQRSTEILQDLTDRNISDFLVKTYPALIRSSLKSKFWVNEQRYGGISVGGKLPVIPITGEALVGFLSDLGRIMNVSGGPITREASKEIPDFLKHLETEDNIKVWFNNKGWHALVSFLNVAHNAVLRASLPKDRSPEEYGITIISQPLNLTKEQLSEITVLTTSVDAVVAICVIFSMSFVPASFVLYLIQERVNKSKHLQFISGVSPITYWVTNFLWDIMNYAVSAGLVVGIFVGFQKKAYTSPENLPALVALLLLYGWAVIPMMYPASFLFDVPSTAYVALSCANLFIGINSSTLLRFNAVLRKLLIIFPHFCLGRGLIDLALSQAVTDVYARFGEEHSANPFHWDLIGKNLFAMVAEGVVYFLLTLLVQRHFFLSQWIAQPPKEPIVDEDDDVAEERQRIITGGNKTDILRLHELTKIYSGTSSPAVDRLCVGVRPGECFGLLGVNGAGKTTTFKMLTGDTTVTSGDATVAGKSILTNISEVHQNMGYCPQFDAIDELLTGREHLYLYARLRGVPAEEIEKVANWSIKSLGLTAYADCLAGTYSGGNKRKLSTAIALIGCPPLVLLDEPTTGMDPQARRMLWNVIVSIIREGRAVVLTSHSMEECEALCTRLAIMVKGAFRCMGTIQHLKSKFGDGYIVTMKIKSPKDDLLPDLNPVEQFFQGNFPGSVQRERHYNMLQFQVSSSSLARIFQLLLSHKDSLLIEEYSVTQTTLDQVFVNFAKQQTEIHDLPLHPRAAGASRQAQVPLLLMLSAA</sequence>
<dbReference type="FunCoup" id="G1RJ86">
    <property type="interactions" value="149"/>
</dbReference>
<dbReference type="InterPro" id="IPR056264">
    <property type="entry name" value="R2_ABCA1-4-like"/>
</dbReference>
<keyword evidence="11" id="KW-1015">Disulfide bond</keyword>
<evidence type="ECO:0000313" key="17">
    <source>
        <dbReference type="Ensembl" id="ENSNLEP00000013293.2"/>
    </source>
</evidence>
<evidence type="ECO:0000256" key="15">
    <source>
        <dbReference type="SAM" id="Phobius"/>
    </source>
</evidence>
<dbReference type="EMBL" id="ADFV01189825">
    <property type="status" value="NOT_ANNOTATED_CDS"/>
    <property type="molecule type" value="Genomic_DNA"/>
</dbReference>
<dbReference type="PANTHER" id="PTHR19229:SF190">
    <property type="entry name" value="RETINAL-SPECIFIC PHOSPHOLIPID-TRANSPORTING ATPASE ABCA4"/>
    <property type="match status" value="1"/>
</dbReference>
<comment type="subcellular location">
    <subcellularLocation>
        <location evidence="1">Membrane</location>
        <topology evidence="1">Multi-pass membrane protein</topology>
    </subcellularLocation>
</comment>
<evidence type="ECO:0000256" key="4">
    <source>
        <dbReference type="ARBA" id="ARBA00022553"/>
    </source>
</evidence>
<keyword evidence="6" id="KW-0547">Nucleotide-binding</keyword>
<name>G1RJ86_NOMLE</name>
<evidence type="ECO:0000313" key="18">
    <source>
        <dbReference type="Proteomes" id="UP000001073"/>
    </source>
</evidence>
<dbReference type="Pfam" id="PF23321">
    <property type="entry name" value="R1_ABCA1"/>
    <property type="match status" value="1"/>
</dbReference>
<dbReference type="InterPro" id="IPR003439">
    <property type="entry name" value="ABC_transporter-like_ATP-bd"/>
</dbReference>
<dbReference type="GO" id="GO:0016020">
    <property type="term" value="C:membrane"/>
    <property type="evidence" value="ECO:0007669"/>
    <property type="project" value="UniProtKB-SubCell"/>
</dbReference>
<dbReference type="EMBL" id="ADFV01189826">
    <property type="status" value="NOT_ANNOTATED_CDS"/>
    <property type="molecule type" value="Genomic_DNA"/>
</dbReference>
<dbReference type="GO" id="GO:0031410">
    <property type="term" value="C:cytoplasmic vesicle"/>
    <property type="evidence" value="ECO:0007669"/>
    <property type="project" value="Ensembl"/>
</dbReference>
<dbReference type="EMBL" id="ADFV01189828">
    <property type="status" value="NOT_ANNOTATED_CDS"/>
    <property type="molecule type" value="Genomic_DNA"/>
</dbReference>
<dbReference type="InterPro" id="IPR017871">
    <property type="entry name" value="ABC_transporter-like_CS"/>
</dbReference>
<feature type="transmembrane region" description="Helical" evidence="15">
    <location>
        <begin position="1746"/>
        <end position="1767"/>
    </location>
</feature>
<dbReference type="EMBL" id="ADFV01189827">
    <property type="status" value="NOT_ANNOTATED_CDS"/>
    <property type="molecule type" value="Genomic_DNA"/>
</dbReference>
<evidence type="ECO:0000256" key="7">
    <source>
        <dbReference type="ARBA" id="ARBA00022840"/>
    </source>
</evidence>
<feature type="transmembrane region" description="Helical" evidence="15">
    <location>
        <begin position="23"/>
        <end position="42"/>
    </location>
</feature>
<dbReference type="CDD" id="cd03263">
    <property type="entry name" value="ABC_subfamily_A"/>
    <property type="match status" value="2"/>
</dbReference>
<feature type="transmembrane region" description="Helical" evidence="15">
    <location>
        <begin position="1328"/>
        <end position="1349"/>
    </location>
</feature>
<dbReference type="FunFam" id="3.40.50.300:FF:000232">
    <property type="entry name" value="ATP-binding cassette, sub-family A (ABC1), member 1"/>
    <property type="match status" value="1"/>
</dbReference>
<dbReference type="GO" id="GO:0045332">
    <property type="term" value="P:phospholipid translocation"/>
    <property type="evidence" value="ECO:0007669"/>
    <property type="project" value="Ensembl"/>
</dbReference>
<dbReference type="GO" id="GO:0005524">
    <property type="term" value="F:ATP binding"/>
    <property type="evidence" value="ECO:0007669"/>
    <property type="project" value="UniProtKB-KW"/>
</dbReference>
<dbReference type="Pfam" id="PF00005">
    <property type="entry name" value="ABC_tran"/>
    <property type="match status" value="2"/>
</dbReference>
<dbReference type="GO" id="GO:0015850">
    <property type="term" value="P:organic hydroxy compound transport"/>
    <property type="evidence" value="ECO:0007669"/>
    <property type="project" value="UniProtKB-ARBA"/>
</dbReference>
<organism evidence="17 18">
    <name type="scientific">Nomascus leucogenys</name>
    <name type="common">Northern white-cheeked gibbon</name>
    <name type="synonym">Hylobates leucogenys</name>
    <dbReference type="NCBI Taxonomy" id="61853"/>
    <lineage>
        <taxon>Eukaryota</taxon>
        <taxon>Metazoa</taxon>
        <taxon>Chordata</taxon>
        <taxon>Craniata</taxon>
        <taxon>Vertebrata</taxon>
        <taxon>Euteleostomi</taxon>
        <taxon>Mammalia</taxon>
        <taxon>Eutheria</taxon>
        <taxon>Euarchontoglires</taxon>
        <taxon>Primates</taxon>
        <taxon>Haplorrhini</taxon>
        <taxon>Catarrhini</taxon>
        <taxon>Hylobatidae</taxon>
        <taxon>Nomascus</taxon>
    </lineage>
</organism>
<dbReference type="InterPro" id="IPR026082">
    <property type="entry name" value="ABCA"/>
</dbReference>
<accession>G1RJ86</accession>
<keyword evidence="18" id="KW-1185">Reference proteome</keyword>
<dbReference type="GO" id="GO:0001750">
    <property type="term" value="C:photoreceptor outer segment"/>
    <property type="evidence" value="ECO:0007669"/>
    <property type="project" value="Ensembl"/>
</dbReference>
<keyword evidence="5 15" id="KW-0812">Transmembrane</keyword>